<sequence>QLIGEGGFGVVYMAEQEEPIRRRVALKIIKLGMDTKQVIARFEAERQALAMMDHPNIARVFDAGATDTGRPYFVMELVKGIPITEYCDKNNLDTRQRLDLFIDVCKAVQHAHQKGIIHRDIKPSNVMITLHDGKPVPKIIDFGIAKATQQRLTEKTFFTEYRQFIGTPEYMSPEQAEMSGLDVDTRSDIYSLGILLYELLTGT</sequence>
<proteinExistence type="predicted"/>
<evidence type="ECO:0000256" key="3">
    <source>
        <dbReference type="ARBA" id="ARBA00022777"/>
    </source>
</evidence>
<feature type="non-terminal residue" evidence="6">
    <location>
        <position position="1"/>
    </location>
</feature>
<evidence type="ECO:0000313" key="6">
    <source>
        <dbReference type="EMBL" id="GAI96060.1"/>
    </source>
</evidence>
<dbReference type="PROSITE" id="PS00108">
    <property type="entry name" value="PROTEIN_KINASE_ST"/>
    <property type="match status" value="1"/>
</dbReference>
<comment type="caution">
    <text evidence="6">The sequence shown here is derived from an EMBL/GenBank/DDBJ whole genome shotgun (WGS) entry which is preliminary data.</text>
</comment>
<dbReference type="PROSITE" id="PS00107">
    <property type="entry name" value="PROTEIN_KINASE_ATP"/>
    <property type="match status" value="1"/>
</dbReference>
<dbReference type="PROSITE" id="PS50011">
    <property type="entry name" value="PROTEIN_KINASE_DOM"/>
    <property type="match status" value="1"/>
</dbReference>
<organism evidence="6">
    <name type="scientific">marine sediment metagenome</name>
    <dbReference type="NCBI Taxonomy" id="412755"/>
    <lineage>
        <taxon>unclassified sequences</taxon>
        <taxon>metagenomes</taxon>
        <taxon>ecological metagenomes</taxon>
    </lineage>
</organism>
<dbReference type="InterPro" id="IPR000719">
    <property type="entry name" value="Prot_kinase_dom"/>
</dbReference>
<dbReference type="GO" id="GO:0005524">
    <property type="term" value="F:ATP binding"/>
    <property type="evidence" value="ECO:0007669"/>
    <property type="project" value="UniProtKB-KW"/>
</dbReference>
<protein>
    <recommendedName>
        <fullName evidence="5">Protein kinase domain-containing protein</fullName>
    </recommendedName>
</protein>
<feature type="domain" description="Protein kinase" evidence="5">
    <location>
        <begin position="1"/>
        <end position="203"/>
    </location>
</feature>
<dbReference type="CDD" id="cd14014">
    <property type="entry name" value="STKc_PknB_like"/>
    <property type="match status" value="1"/>
</dbReference>
<dbReference type="InterPro" id="IPR008271">
    <property type="entry name" value="Ser/Thr_kinase_AS"/>
</dbReference>
<dbReference type="AlphaFoldDB" id="X1U895"/>
<reference evidence="6" key="1">
    <citation type="journal article" date="2014" name="Front. Microbiol.">
        <title>High frequency of phylogenetically diverse reductive dehalogenase-homologous genes in deep subseafloor sedimentary metagenomes.</title>
        <authorList>
            <person name="Kawai M."/>
            <person name="Futagami T."/>
            <person name="Toyoda A."/>
            <person name="Takaki Y."/>
            <person name="Nishi S."/>
            <person name="Hori S."/>
            <person name="Arai W."/>
            <person name="Tsubouchi T."/>
            <person name="Morono Y."/>
            <person name="Uchiyama I."/>
            <person name="Ito T."/>
            <person name="Fujiyama A."/>
            <person name="Inagaki F."/>
            <person name="Takami H."/>
        </authorList>
    </citation>
    <scope>NUCLEOTIDE SEQUENCE</scope>
    <source>
        <strain evidence="6">Expedition CK06-06</strain>
    </source>
</reference>
<accession>X1U895</accession>
<dbReference type="InterPro" id="IPR011009">
    <property type="entry name" value="Kinase-like_dom_sf"/>
</dbReference>
<keyword evidence="2" id="KW-0547">Nucleotide-binding</keyword>
<dbReference type="SMART" id="SM00220">
    <property type="entry name" value="S_TKc"/>
    <property type="match status" value="1"/>
</dbReference>
<keyword evidence="4" id="KW-0067">ATP-binding</keyword>
<evidence type="ECO:0000256" key="4">
    <source>
        <dbReference type="ARBA" id="ARBA00022840"/>
    </source>
</evidence>
<name>X1U895_9ZZZZ</name>
<dbReference type="SUPFAM" id="SSF56112">
    <property type="entry name" value="Protein kinase-like (PK-like)"/>
    <property type="match status" value="1"/>
</dbReference>
<dbReference type="Pfam" id="PF00069">
    <property type="entry name" value="Pkinase"/>
    <property type="match status" value="1"/>
</dbReference>
<keyword evidence="1" id="KW-0808">Transferase</keyword>
<dbReference type="PANTHER" id="PTHR43289:SF6">
    <property type="entry name" value="SERINE_THREONINE-PROTEIN KINASE NEKL-3"/>
    <property type="match status" value="1"/>
</dbReference>
<keyword evidence="3" id="KW-0418">Kinase</keyword>
<dbReference type="GO" id="GO:0004674">
    <property type="term" value="F:protein serine/threonine kinase activity"/>
    <property type="evidence" value="ECO:0007669"/>
    <property type="project" value="TreeGrafter"/>
</dbReference>
<evidence type="ECO:0000256" key="2">
    <source>
        <dbReference type="ARBA" id="ARBA00022741"/>
    </source>
</evidence>
<dbReference type="Gene3D" id="1.10.510.10">
    <property type="entry name" value="Transferase(Phosphotransferase) domain 1"/>
    <property type="match status" value="1"/>
</dbReference>
<evidence type="ECO:0000259" key="5">
    <source>
        <dbReference type="PROSITE" id="PS50011"/>
    </source>
</evidence>
<evidence type="ECO:0000256" key="1">
    <source>
        <dbReference type="ARBA" id="ARBA00022679"/>
    </source>
</evidence>
<dbReference type="PANTHER" id="PTHR43289">
    <property type="entry name" value="MITOGEN-ACTIVATED PROTEIN KINASE KINASE KINASE 20-RELATED"/>
    <property type="match status" value="1"/>
</dbReference>
<gene>
    <name evidence="6" type="ORF">S12H4_31202</name>
</gene>
<dbReference type="InterPro" id="IPR017441">
    <property type="entry name" value="Protein_kinase_ATP_BS"/>
</dbReference>
<dbReference type="EMBL" id="BARW01018192">
    <property type="protein sequence ID" value="GAI96060.1"/>
    <property type="molecule type" value="Genomic_DNA"/>
</dbReference>